<comment type="pathway">
    <text evidence="2 15">Protein modification; protein glycosylation.</text>
</comment>
<feature type="transmembrane region" description="Helical" evidence="15">
    <location>
        <begin position="175"/>
        <end position="195"/>
    </location>
</feature>
<feature type="region of interest" description="Disordered" evidence="16">
    <location>
        <begin position="905"/>
        <end position="946"/>
    </location>
</feature>
<evidence type="ECO:0000256" key="15">
    <source>
        <dbReference type="RuleBase" id="RU367007"/>
    </source>
</evidence>
<dbReference type="PANTHER" id="PTHR10050:SF50">
    <property type="entry name" value="DOLICHYL-PHOSPHATE-MANNOSE--PROTEIN MANNOSYLTRANSFERASE 1-RELATED"/>
    <property type="match status" value="1"/>
</dbReference>
<feature type="transmembrane region" description="Helical" evidence="15">
    <location>
        <begin position="663"/>
        <end position="681"/>
    </location>
</feature>
<dbReference type="OrthoDB" id="292747at2759"/>
<comment type="function">
    <text evidence="15">Transfers mannose from Dol-P-mannose to Ser or Thr residues on proteins.</text>
</comment>
<keyword evidence="11 15" id="KW-0472">Membrane</keyword>
<comment type="subcellular location">
    <subcellularLocation>
        <location evidence="1 15">Endoplasmic reticulum membrane</location>
        <topology evidence="1 15">Multi-pass membrane protein</topology>
    </subcellularLocation>
</comment>
<proteinExistence type="inferred from homology"/>
<reference evidence="18 19" key="1">
    <citation type="journal article" date="2018" name="Mol. Biol. Evol.">
        <title>Broad Genomic Sampling Reveals a Smut Pathogenic Ancestry of the Fungal Clade Ustilaginomycotina.</title>
        <authorList>
            <person name="Kijpornyongpan T."/>
            <person name="Mondo S.J."/>
            <person name="Barry K."/>
            <person name="Sandor L."/>
            <person name="Lee J."/>
            <person name="Lipzen A."/>
            <person name="Pangilinan J."/>
            <person name="LaButti K."/>
            <person name="Hainaut M."/>
            <person name="Henrissat B."/>
            <person name="Grigoriev I.V."/>
            <person name="Spatafora J.W."/>
            <person name="Aime M.C."/>
        </authorList>
    </citation>
    <scope>NUCLEOTIDE SEQUENCE [LARGE SCALE GENOMIC DNA]</scope>
    <source>
        <strain evidence="18 19">MCA 5214</strain>
    </source>
</reference>
<evidence type="ECO:0000256" key="7">
    <source>
        <dbReference type="ARBA" id="ARBA00022692"/>
    </source>
</evidence>
<sequence>MVGKSRGPINGRPSSPKAISRTYVSQLPTSIRSQLPILLPLTLVALAFRLYKIGQPSSVVFDEVHFGGFATKYINRKFFMDVHPPLAKLLIAGTAKMAGFDGSFDFKDIGKEYIVGNDRPVPYVAMRMLPAMLGVALVPLSYLTLRALSLRGTTAIVGSLFILFDNALATQSRLILLDSFLVFFTAATAYCWVEFCNEERKRAFGPQWWAWLLSTGGFLGCVVSTKWVGLFTIATIGVSTIAQLWSHLGDVRMPMSTLWRHFLARVLGLIVVPFIVYLLSFAVHLGVLNHSGDGDGFMSSAFQHTLVGHGMPDTYADVALGSTVTIRHLNTQGGLLHSHSHNYPAGSGQQQITLYPHSDENNEWYILAAPGPDDPPTPTDENGVPLTTGGPHESEKYKRKKVLYLTHGMEVRLVHRMTDKRLHSHESNRPPVTESDFQNEVTGYGFPGFAGDANDNWRVEIERGSPDDAPSSMRVRSLRTVFRLRHTLTGCYLFSHKIPLPEWGFGQQEVTCNKSPTRPNSLWFVESSRHPRISVAGDKSLGVDEDGEEDPVAVRPAKTINYLRPSFLSKFWELQKVMWETNAGLTERHVYDSRPKTWPVLRRGINFWSKDHRQIYLVGNPLVWWGATVAVLVYVGARAILMLREKRGASDFLDSTIVFYDRTASFLFLAYSLHFFPFALMSRQLFIHHYLPSLYFAVLLLALLFDLVTAGLRPRFRLAAASAAVGLVVLVYLEFSPLTYAGPWTVKRCERARWLKTWDFNCRDFPSSLAEYKTFPPAVHTLGQTSPVEAYDAAKAGVGGVTEAAAEAALGMPQPGQHAFEDVPKQAQHSGAGGAAAAGGHKAEPVAAAPPADAAAAAPPAPVAKPGDEENVFSIQPVIMPGDGKVEHHDGGGAAMDQEKVEAMVLEGTAGVAGGHHHQQQQQAAGDPAKPSAPAPAKPANEVPPA</sequence>
<comment type="similarity">
    <text evidence="3 15">Belongs to the glycosyltransferase 39 family.</text>
</comment>
<dbReference type="RefSeq" id="XP_025361096.1">
    <property type="nucleotide sequence ID" value="XM_025504499.1"/>
</dbReference>
<organism evidence="18 19">
    <name type="scientific">Jaminaea rosea</name>
    <dbReference type="NCBI Taxonomy" id="1569628"/>
    <lineage>
        <taxon>Eukaryota</taxon>
        <taxon>Fungi</taxon>
        <taxon>Dikarya</taxon>
        <taxon>Basidiomycota</taxon>
        <taxon>Ustilaginomycotina</taxon>
        <taxon>Exobasidiomycetes</taxon>
        <taxon>Microstromatales</taxon>
        <taxon>Microstromatales incertae sedis</taxon>
        <taxon>Jaminaea</taxon>
    </lineage>
</organism>
<dbReference type="AlphaFoldDB" id="A0A316UNG3"/>
<dbReference type="InterPro" id="IPR003342">
    <property type="entry name" value="ArnT-like_N"/>
</dbReference>
<feature type="transmembrane region" description="Helical" evidence="15">
    <location>
        <begin position="148"/>
        <end position="168"/>
    </location>
</feature>
<dbReference type="Pfam" id="PF02815">
    <property type="entry name" value="MIR"/>
    <property type="match status" value="1"/>
</dbReference>
<evidence type="ECO:0000256" key="1">
    <source>
        <dbReference type="ARBA" id="ARBA00004477"/>
    </source>
</evidence>
<dbReference type="PROSITE" id="PS50919">
    <property type="entry name" value="MIR"/>
    <property type="match status" value="3"/>
</dbReference>
<comment type="catalytic activity">
    <reaction evidence="14 15">
        <text>a di-trans,poly-cis-dolichyl beta-D-mannosyl phosphate + L-seryl-[protein] = 3-O-(alpha-D-mannosyl)-L-seryl-[protein] + a di-trans,poly-cis-dolichyl phosphate + H(+)</text>
        <dbReference type="Rhea" id="RHEA:17377"/>
        <dbReference type="Rhea" id="RHEA-COMP:9863"/>
        <dbReference type="Rhea" id="RHEA-COMP:13546"/>
        <dbReference type="Rhea" id="RHEA-COMP:19498"/>
        <dbReference type="Rhea" id="RHEA-COMP:19501"/>
        <dbReference type="ChEBI" id="CHEBI:15378"/>
        <dbReference type="ChEBI" id="CHEBI:29999"/>
        <dbReference type="ChEBI" id="CHEBI:57683"/>
        <dbReference type="ChEBI" id="CHEBI:58211"/>
        <dbReference type="ChEBI" id="CHEBI:137321"/>
        <dbReference type="EC" id="2.4.1.109"/>
    </reaction>
</comment>
<feature type="compositionally biased region" description="Pro residues" evidence="16">
    <location>
        <begin position="931"/>
        <end position="946"/>
    </location>
</feature>
<feature type="transmembrane region" description="Helical" evidence="15">
    <location>
        <begin position="266"/>
        <end position="288"/>
    </location>
</feature>
<evidence type="ECO:0000256" key="8">
    <source>
        <dbReference type="ARBA" id="ARBA00022737"/>
    </source>
</evidence>
<feature type="transmembrane region" description="Helical" evidence="15">
    <location>
        <begin position="693"/>
        <end position="712"/>
    </location>
</feature>
<feature type="transmembrane region" description="Helical" evidence="15">
    <location>
        <begin position="121"/>
        <end position="142"/>
    </location>
</feature>
<evidence type="ECO:0000256" key="2">
    <source>
        <dbReference type="ARBA" id="ARBA00004922"/>
    </source>
</evidence>
<dbReference type="EC" id="2.4.1.109" evidence="4 15"/>
<evidence type="ECO:0000256" key="11">
    <source>
        <dbReference type="ARBA" id="ARBA00023136"/>
    </source>
</evidence>
<evidence type="ECO:0000256" key="5">
    <source>
        <dbReference type="ARBA" id="ARBA00022676"/>
    </source>
</evidence>
<dbReference type="InterPro" id="IPR027005">
    <property type="entry name" value="PMT-like"/>
</dbReference>
<dbReference type="STRING" id="1569628.A0A316UNG3"/>
<feature type="compositionally biased region" description="Low complexity" evidence="16">
    <location>
        <begin position="845"/>
        <end position="858"/>
    </location>
</feature>
<comment type="catalytic activity">
    <reaction evidence="13 15">
        <text>a di-trans,poly-cis-dolichyl beta-D-mannosyl phosphate + L-threonyl-[protein] = 3-O-(alpha-D-mannosyl)-L-threonyl-[protein] + a di-trans,poly-cis-dolichyl phosphate + H(+)</text>
        <dbReference type="Rhea" id="RHEA:53396"/>
        <dbReference type="Rhea" id="RHEA-COMP:11060"/>
        <dbReference type="Rhea" id="RHEA-COMP:13547"/>
        <dbReference type="Rhea" id="RHEA-COMP:19498"/>
        <dbReference type="Rhea" id="RHEA-COMP:19501"/>
        <dbReference type="ChEBI" id="CHEBI:15378"/>
        <dbReference type="ChEBI" id="CHEBI:30013"/>
        <dbReference type="ChEBI" id="CHEBI:57683"/>
        <dbReference type="ChEBI" id="CHEBI:58211"/>
        <dbReference type="ChEBI" id="CHEBI:137323"/>
        <dbReference type="EC" id="2.4.1.109"/>
    </reaction>
</comment>
<evidence type="ECO:0000256" key="9">
    <source>
        <dbReference type="ARBA" id="ARBA00022824"/>
    </source>
</evidence>
<dbReference type="Proteomes" id="UP000245884">
    <property type="component" value="Unassembled WGS sequence"/>
</dbReference>
<evidence type="ECO:0000313" key="19">
    <source>
        <dbReference type="Proteomes" id="UP000245884"/>
    </source>
</evidence>
<keyword evidence="5 15" id="KW-0328">Glycosyltransferase</keyword>
<dbReference type="GeneID" id="37026322"/>
<keyword evidence="19" id="KW-1185">Reference proteome</keyword>
<feature type="region of interest" description="Disordered" evidence="16">
    <location>
        <begin position="371"/>
        <end position="395"/>
    </location>
</feature>
<evidence type="ECO:0000256" key="3">
    <source>
        <dbReference type="ARBA" id="ARBA00007222"/>
    </source>
</evidence>
<dbReference type="PANTHER" id="PTHR10050">
    <property type="entry name" value="DOLICHYL-PHOSPHATE-MANNOSE--PROTEIN MANNOSYLTRANSFERASE"/>
    <property type="match status" value="1"/>
</dbReference>
<dbReference type="InterPro" id="IPR032421">
    <property type="entry name" value="PMT_4TMC"/>
</dbReference>
<evidence type="ECO:0000256" key="4">
    <source>
        <dbReference type="ARBA" id="ARBA00012839"/>
    </source>
</evidence>
<feature type="domain" description="MIR" evidence="17">
    <location>
        <begin position="402"/>
        <end position="462"/>
    </location>
</feature>
<evidence type="ECO:0000256" key="10">
    <source>
        <dbReference type="ARBA" id="ARBA00022989"/>
    </source>
</evidence>
<evidence type="ECO:0000256" key="12">
    <source>
        <dbReference type="ARBA" id="ARBA00023180"/>
    </source>
</evidence>
<dbReference type="SUPFAM" id="SSF82109">
    <property type="entry name" value="MIR domain"/>
    <property type="match status" value="1"/>
</dbReference>
<feature type="domain" description="MIR" evidence="17">
    <location>
        <begin position="315"/>
        <end position="369"/>
    </location>
</feature>
<accession>A0A316UNG3</accession>
<evidence type="ECO:0000256" key="6">
    <source>
        <dbReference type="ARBA" id="ARBA00022679"/>
    </source>
</evidence>
<feature type="domain" description="MIR" evidence="17">
    <location>
        <begin position="470"/>
        <end position="528"/>
    </location>
</feature>
<dbReference type="InterPro" id="IPR036300">
    <property type="entry name" value="MIR_dom_sf"/>
</dbReference>
<protein>
    <recommendedName>
        <fullName evidence="4 15">Dolichyl-phosphate-mannose--protein mannosyltransferase</fullName>
        <ecNumber evidence="4 15">2.4.1.109</ecNumber>
    </recommendedName>
</protein>
<feature type="transmembrane region" description="Helical" evidence="15">
    <location>
        <begin position="207"/>
        <end position="223"/>
    </location>
</feature>
<evidence type="ECO:0000256" key="16">
    <source>
        <dbReference type="SAM" id="MobiDB-lite"/>
    </source>
</evidence>
<gene>
    <name evidence="18" type="ORF">BDZ90DRAFT_221871</name>
</gene>
<keyword evidence="12" id="KW-0325">Glycoprotein</keyword>
<dbReference type="EMBL" id="KZ819671">
    <property type="protein sequence ID" value="PWN26484.1"/>
    <property type="molecule type" value="Genomic_DNA"/>
</dbReference>
<keyword evidence="8" id="KW-0677">Repeat</keyword>
<keyword evidence="7 15" id="KW-0812">Transmembrane</keyword>
<keyword evidence="6 15" id="KW-0808">Transferase</keyword>
<evidence type="ECO:0000256" key="14">
    <source>
        <dbReference type="ARBA" id="ARBA00045102"/>
    </source>
</evidence>
<dbReference type="GO" id="GO:0004169">
    <property type="term" value="F:dolichyl-phosphate-mannose-protein mannosyltransferase activity"/>
    <property type="evidence" value="ECO:0007669"/>
    <property type="project" value="UniProtKB-UniRule"/>
</dbReference>
<feature type="transmembrane region" description="Helical" evidence="15">
    <location>
        <begin position="718"/>
        <end position="741"/>
    </location>
</feature>
<evidence type="ECO:0000313" key="18">
    <source>
        <dbReference type="EMBL" id="PWN26484.1"/>
    </source>
</evidence>
<dbReference type="InterPro" id="IPR016093">
    <property type="entry name" value="MIR_motif"/>
</dbReference>
<dbReference type="Gene3D" id="2.80.10.50">
    <property type="match status" value="1"/>
</dbReference>
<dbReference type="Pfam" id="PF02366">
    <property type="entry name" value="PMT"/>
    <property type="match status" value="1"/>
</dbReference>
<feature type="transmembrane region" description="Helical" evidence="15">
    <location>
        <begin position="622"/>
        <end position="643"/>
    </location>
</feature>
<dbReference type="UniPathway" id="UPA00378"/>
<dbReference type="SMART" id="SM00472">
    <property type="entry name" value="MIR"/>
    <property type="match status" value="3"/>
</dbReference>
<dbReference type="GO" id="GO:0005789">
    <property type="term" value="C:endoplasmic reticulum membrane"/>
    <property type="evidence" value="ECO:0007669"/>
    <property type="project" value="UniProtKB-SubCell"/>
</dbReference>
<evidence type="ECO:0000256" key="13">
    <source>
        <dbReference type="ARBA" id="ARBA00045085"/>
    </source>
</evidence>
<dbReference type="CDD" id="cd23283">
    <property type="entry name" value="beta-trefoil_MIR_PMT1-like"/>
    <property type="match status" value="1"/>
</dbReference>
<dbReference type="Pfam" id="PF16192">
    <property type="entry name" value="PMT_4TMC"/>
    <property type="match status" value="1"/>
</dbReference>
<feature type="compositionally biased region" description="Low complexity" evidence="16">
    <location>
        <begin position="920"/>
        <end position="930"/>
    </location>
</feature>
<feature type="region of interest" description="Disordered" evidence="16">
    <location>
        <begin position="813"/>
        <end position="868"/>
    </location>
</feature>
<evidence type="ECO:0000259" key="17">
    <source>
        <dbReference type="PROSITE" id="PS50919"/>
    </source>
</evidence>
<feature type="transmembrane region" description="Helical" evidence="15">
    <location>
        <begin position="228"/>
        <end position="246"/>
    </location>
</feature>
<keyword evidence="10 15" id="KW-1133">Transmembrane helix</keyword>
<name>A0A316UNG3_9BASI</name>
<keyword evidence="9 15" id="KW-0256">Endoplasmic reticulum</keyword>